<dbReference type="Pfam" id="PF00512">
    <property type="entry name" value="HisKA"/>
    <property type="match status" value="1"/>
</dbReference>
<evidence type="ECO:0000256" key="2">
    <source>
        <dbReference type="ARBA" id="ARBA00012438"/>
    </source>
</evidence>
<dbReference type="RefSeq" id="WP_377486931.1">
    <property type="nucleotide sequence ID" value="NZ_JBHUOX010000013.1"/>
</dbReference>
<comment type="caution">
    <text evidence="7">The sequence shown here is derived from an EMBL/GenBank/DDBJ whole genome shotgun (WGS) entry which is preliminary data.</text>
</comment>
<dbReference type="SUPFAM" id="SSF55781">
    <property type="entry name" value="GAF domain-like"/>
    <property type="match status" value="1"/>
</dbReference>
<gene>
    <name evidence="7" type="ORF">ACFS7Z_16640</name>
</gene>
<dbReference type="Proteomes" id="UP001597641">
    <property type="component" value="Unassembled WGS sequence"/>
</dbReference>
<comment type="catalytic activity">
    <reaction evidence="1">
        <text>ATP + protein L-histidine = ADP + protein N-phospho-L-histidine.</text>
        <dbReference type="EC" id="2.7.13.3"/>
    </reaction>
</comment>
<dbReference type="InterPro" id="IPR036097">
    <property type="entry name" value="HisK_dim/P_sf"/>
</dbReference>
<keyword evidence="7" id="KW-0547">Nucleotide-binding</keyword>
<dbReference type="GO" id="GO:0005524">
    <property type="term" value="F:ATP binding"/>
    <property type="evidence" value="ECO:0007669"/>
    <property type="project" value="UniProtKB-KW"/>
</dbReference>
<dbReference type="Pfam" id="PF01590">
    <property type="entry name" value="GAF"/>
    <property type="match status" value="1"/>
</dbReference>
<dbReference type="CDD" id="cd00082">
    <property type="entry name" value="HisKA"/>
    <property type="match status" value="1"/>
</dbReference>
<dbReference type="PROSITE" id="PS50109">
    <property type="entry name" value="HIS_KIN"/>
    <property type="match status" value="1"/>
</dbReference>
<evidence type="ECO:0000313" key="8">
    <source>
        <dbReference type="Proteomes" id="UP001597641"/>
    </source>
</evidence>
<dbReference type="Pfam" id="PF02518">
    <property type="entry name" value="HATPase_c"/>
    <property type="match status" value="1"/>
</dbReference>
<keyword evidence="5" id="KW-0418">Kinase</keyword>
<reference evidence="8" key="1">
    <citation type="journal article" date="2019" name="Int. J. Syst. Evol. Microbiol.">
        <title>The Global Catalogue of Microorganisms (GCM) 10K type strain sequencing project: providing services to taxonomists for standard genome sequencing and annotation.</title>
        <authorList>
            <consortium name="The Broad Institute Genomics Platform"/>
            <consortium name="The Broad Institute Genome Sequencing Center for Infectious Disease"/>
            <person name="Wu L."/>
            <person name="Ma J."/>
        </authorList>
    </citation>
    <scope>NUCLEOTIDE SEQUENCE [LARGE SCALE GENOMIC DNA]</scope>
    <source>
        <strain evidence="8">KCTC 23984</strain>
    </source>
</reference>
<organism evidence="7 8">
    <name type="scientific">Pontibacter toksunensis</name>
    <dbReference type="NCBI Taxonomy" id="1332631"/>
    <lineage>
        <taxon>Bacteria</taxon>
        <taxon>Pseudomonadati</taxon>
        <taxon>Bacteroidota</taxon>
        <taxon>Cytophagia</taxon>
        <taxon>Cytophagales</taxon>
        <taxon>Hymenobacteraceae</taxon>
        <taxon>Pontibacter</taxon>
    </lineage>
</organism>
<evidence type="ECO:0000256" key="5">
    <source>
        <dbReference type="ARBA" id="ARBA00022777"/>
    </source>
</evidence>
<dbReference type="PANTHER" id="PTHR43304:SF1">
    <property type="entry name" value="PAC DOMAIN-CONTAINING PROTEIN"/>
    <property type="match status" value="1"/>
</dbReference>
<dbReference type="SMART" id="SM00065">
    <property type="entry name" value="GAF"/>
    <property type="match status" value="1"/>
</dbReference>
<keyword evidence="4" id="KW-0808">Transferase</keyword>
<dbReference type="EC" id="2.7.13.3" evidence="2"/>
<dbReference type="Gene3D" id="3.30.450.40">
    <property type="match status" value="1"/>
</dbReference>
<evidence type="ECO:0000313" key="7">
    <source>
        <dbReference type="EMBL" id="MFD3002002.1"/>
    </source>
</evidence>
<evidence type="ECO:0000259" key="6">
    <source>
        <dbReference type="PROSITE" id="PS50109"/>
    </source>
</evidence>
<evidence type="ECO:0000256" key="1">
    <source>
        <dbReference type="ARBA" id="ARBA00000085"/>
    </source>
</evidence>
<keyword evidence="8" id="KW-1185">Reference proteome</keyword>
<dbReference type="Gene3D" id="3.30.565.10">
    <property type="entry name" value="Histidine kinase-like ATPase, C-terminal domain"/>
    <property type="match status" value="1"/>
</dbReference>
<dbReference type="CDD" id="cd00075">
    <property type="entry name" value="HATPase"/>
    <property type="match status" value="1"/>
</dbReference>
<dbReference type="InterPro" id="IPR003018">
    <property type="entry name" value="GAF"/>
</dbReference>
<dbReference type="InterPro" id="IPR029016">
    <property type="entry name" value="GAF-like_dom_sf"/>
</dbReference>
<dbReference type="SMART" id="SM00388">
    <property type="entry name" value="HisKA"/>
    <property type="match status" value="1"/>
</dbReference>
<dbReference type="PANTHER" id="PTHR43304">
    <property type="entry name" value="PHYTOCHROME-LIKE PROTEIN CPH1"/>
    <property type="match status" value="1"/>
</dbReference>
<sequence>MIDKQDELYKDMMAVRQLPVVPTMLEVICQITEMRFAAVARVTQARWLACSVRDEVQFGLEEGGELKVETTLCNEIRDSHKPIVIDDVDIDPLYKHHHTPKIYGLKSYISVPIFLKDGTFFGTLCAIDARPAKVNNSKIIGMFTMFADLLAFHLQSLDLLERSHTANIELQNKNKTLSNTNFDLDSFVYIASHDLKVPIANIKGLLHALSETVAEEDLDREAVNQIIGMMKDSLKRLTVTVKELSAVVKIEKNCEEGTTEEINIAEVVEDVKQDLHHLLLESGAEIEVNCKNAPKLNFLKKNLKSILSNLLSNAIKYRSPERPLKVIVKLYESGGKVHLSVTDNGLGIPSDRQDKVFTMFKRFHDHVKGSGLGLYIVKRMIDKAGGRIKVRSTLNKGTTITITF</sequence>
<dbReference type="InterPro" id="IPR005467">
    <property type="entry name" value="His_kinase_dom"/>
</dbReference>
<accession>A0ABW6BYL4</accession>
<dbReference type="SMART" id="SM00387">
    <property type="entry name" value="HATPase_c"/>
    <property type="match status" value="1"/>
</dbReference>
<protein>
    <recommendedName>
        <fullName evidence="2">histidine kinase</fullName>
        <ecNumber evidence="2">2.7.13.3</ecNumber>
    </recommendedName>
</protein>
<dbReference type="InterPro" id="IPR003594">
    <property type="entry name" value="HATPase_dom"/>
</dbReference>
<proteinExistence type="predicted"/>
<evidence type="ECO:0000256" key="3">
    <source>
        <dbReference type="ARBA" id="ARBA00022553"/>
    </source>
</evidence>
<dbReference type="InterPro" id="IPR004358">
    <property type="entry name" value="Sig_transdc_His_kin-like_C"/>
</dbReference>
<dbReference type="EMBL" id="JBHUOX010000013">
    <property type="protein sequence ID" value="MFD3002002.1"/>
    <property type="molecule type" value="Genomic_DNA"/>
</dbReference>
<dbReference type="SUPFAM" id="SSF55874">
    <property type="entry name" value="ATPase domain of HSP90 chaperone/DNA topoisomerase II/histidine kinase"/>
    <property type="match status" value="1"/>
</dbReference>
<dbReference type="PRINTS" id="PR00344">
    <property type="entry name" value="BCTRLSENSOR"/>
</dbReference>
<keyword evidence="3" id="KW-0597">Phosphoprotein</keyword>
<evidence type="ECO:0000256" key="4">
    <source>
        <dbReference type="ARBA" id="ARBA00022679"/>
    </source>
</evidence>
<dbReference type="InterPro" id="IPR052162">
    <property type="entry name" value="Sensor_kinase/Photoreceptor"/>
</dbReference>
<dbReference type="InterPro" id="IPR036890">
    <property type="entry name" value="HATPase_C_sf"/>
</dbReference>
<dbReference type="InterPro" id="IPR003661">
    <property type="entry name" value="HisK_dim/P_dom"/>
</dbReference>
<keyword evidence="7" id="KW-0067">ATP-binding</keyword>
<dbReference type="Gene3D" id="1.10.287.130">
    <property type="match status" value="1"/>
</dbReference>
<dbReference type="SUPFAM" id="SSF47384">
    <property type="entry name" value="Homodimeric domain of signal transducing histidine kinase"/>
    <property type="match status" value="1"/>
</dbReference>
<name>A0ABW6BYL4_9BACT</name>
<feature type="domain" description="Histidine kinase" evidence="6">
    <location>
        <begin position="190"/>
        <end position="404"/>
    </location>
</feature>